<evidence type="ECO:0000313" key="7">
    <source>
        <dbReference type="EMBL" id="ESO93677.1"/>
    </source>
</evidence>
<accession>V4AA82</accession>
<dbReference type="InterPro" id="IPR035976">
    <property type="entry name" value="Sushi/SCR/CCP_sf"/>
</dbReference>
<dbReference type="CTD" id="20235874"/>
<evidence type="ECO:0000256" key="4">
    <source>
        <dbReference type="PROSITE-ProRule" id="PRU00302"/>
    </source>
</evidence>
<evidence type="ECO:0000259" key="6">
    <source>
        <dbReference type="PROSITE" id="PS50923"/>
    </source>
</evidence>
<name>V4AA82_LOTGI</name>
<dbReference type="KEGG" id="lgi:LOTGIDRAFT_153129"/>
<evidence type="ECO:0000313" key="8">
    <source>
        <dbReference type="Proteomes" id="UP000030746"/>
    </source>
</evidence>
<reference evidence="7 8" key="1">
    <citation type="journal article" date="2013" name="Nature">
        <title>Insights into bilaterian evolution from three spiralian genomes.</title>
        <authorList>
            <person name="Simakov O."/>
            <person name="Marletaz F."/>
            <person name="Cho S.J."/>
            <person name="Edsinger-Gonzales E."/>
            <person name="Havlak P."/>
            <person name="Hellsten U."/>
            <person name="Kuo D.H."/>
            <person name="Larsson T."/>
            <person name="Lv J."/>
            <person name="Arendt D."/>
            <person name="Savage R."/>
            <person name="Osoegawa K."/>
            <person name="de Jong P."/>
            <person name="Grimwood J."/>
            <person name="Chapman J.A."/>
            <person name="Shapiro H."/>
            <person name="Aerts A."/>
            <person name="Otillar R.P."/>
            <person name="Terry A.Y."/>
            <person name="Boore J.L."/>
            <person name="Grigoriev I.V."/>
            <person name="Lindberg D.R."/>
            <person name="Seaver E.C."/>
            <person name="Weisblat D.A."/>
            <person name="Putnam N.H."/>
            <person name="Rokhsar D.S."/>
        </authorList>
    </citation>
    <scope>NUCLEOTIDE SEQUENCE [LARGE SCALE GENOMIC DNA]</scope>
</reference>
<feature type="signal peptide" evidence="5">
    <location>
        <begin position="1"/>
        <end position="19"/>
    </location>
</feature>
<feature type="domain" description="Sushi" evidence="6">
    <location>
        <begin position="115"/>
        <end position="169"/>
    </location>
</feature>
<evidence type="ECO:0000256" key="5">
    <source>
        <dbReference type="SAM" id="SignalP"/>
    </source>
</evidence>
<dbReference type="SUPFAM" id="SSF57535">
    <property type="entry name" value="Complement control module/SCR domain"/>
    <property type="match status" value="2"/>
</dbReference>
<evidence type="ECO:0000256" key="3">
    <source>
        <dbReference type="ARBA" id="ARBA00023157"/>
    </source>
</evidence>
<dbReference type="PROSITE" id="PS50923">
    <property type="entry name" value="SUSHI"/>
    <property type="match status" value="2"/>
</dbReference>
<dbReference type="Pfam" id="PF00084">
    <property type="entry name" value="Sushi"/>
    <property type="match status" value="1"/>
</dbReference>
<dbReference type="InterPro" id="IPR000436">
    <property type="entry name" value="Sushi_SCR_CCP_dom"/>
</dbReference>
<protein>
    <recommendedName>
        <fullName evidence="6">Sushi domain-containing protein</fullName>
    </recommendedName>
</protein>
<dbReference type="Proteomes" id="UP000030746">
    <property type="component" value="Unassembled WGS sequence"/>
</dbReference>
<sequence>MRCECAIGLLVFQFMLYKADELDLLFAENENYADNANYEDFEFDFEDYDYDFLNVKKTTCKNPGPIKHGKVEIWGDDLLIDYTCDDGFIPHGITHGACDVKNKAWTIDPVVCISSDCNFLLPPRKGIVTMDKNQGVASITCEQGLHLIGSPVLYCQQGKWVGDFPVCARDNVCIDRHPYNLVC</sequence>
<keyword evidence="2" id="KW-0677">Repeat</keyword>
<keyword evidence="3" id="KW-1015">Disulfide bond</keyword>
<dbReference type="HOGENOM" id="CLU_1476771_0_0_1"/>
<evidence type="ECO:0000256" key="1">
    <source>
        <dbReference type="ARBA" id="ARBA00022729"/>
    </source>
</evidence>
<feature type="domain" description="Sushi" evidence="6">
    <location>
        <begin position="58"/>
        <end position="114"/>
    </location>
</feature>
<dbReference type="PANTHER" id="PTHR45656:SF4">
    <property type="entry name" value="PROTEIN CBR-CLEC-78"/>
    <property type="match status" value="1"/>
</dbReference>
<dbReference type="RefSeq" id="XP_009055312.1">
    <property type="nucleotide sequence ID" value="XM_009057064.1"/>
</dbReference>
<dbReference type="GeneID" id="20235874"/>
<dbReference type="InterPro" id="IPR051277">
    <property type="entry name" value="SEZ6_CSMD_C4BPB_Regulators"/>
</dbReference>
<dbReference type="CDD" id="cd00033">
    <property type="entry name" value="CCP"/>
    <property type="match status" value="2"/>
</dbReference>
<organism evidence="7 8">
    <name type="scientific">Lottia gigantea</name>
    <name type="common">Giant owl limpet</name>
    <dbReference type="NCBI Taxonomy" id="225164"/>
    <lineage>
        <taxon>Eukaryota</taxon>
        <taxon>Metazoa</taxon>
        <taxon>Spiralia</taxon>
        <taxon>Lophotrochozoa</taxon>
        <taxon>Mollusca</taxon>
        <taxon>Gastropoda</taxon>
        <taxon>Patellogastropoda</taxon>
        <taxon>Lottioidea</taxon>
        <taxon>Lottiidae</taxon>
        <taxon>Lottia</taxon>
    </lineage>
</organism>
<dbReference type="Gene3D" id="2.10.70.10">
    <property type="entry name" value="Complement Module, domain 1"/>
    <property type="match status" value="2"/>
</dbReference>
<dbReference type="AlphaFoldDB" id="V4AA82"/>
<dbReference type="PANTHER" id="PTHR45656">
    <property type="entry name" value="PROTEIN CBR-CLEC-78"/>
    <property type="match status" value="1"/>
</dbReference>
<dbReference type="SMART" id="SM00032">
    <property type="entry name" value="CCP"/>
    <property type="match status" value="2"/>
</dbReference>
<keyword evidence="8" id="KW-1185">Reference proteome</keyword>
<gene>
    <name evidence="7" type="ORF">LOTGIDRAFT_153129</name>
</gene>
<keyword evidence="1 5" id="KW-0732">Signal</keyword>
<feature type="chain" id="PRO_5004715887" description="Sushi domain-containing protein" evidence="5">
    <location>
        <begin position="20"/>
        <end position="183"/>
    </location>
</feature>
<proteinExistence type="predicted"/>
<dbReference type="OrthoDB" id="6098849at2759"/>
<comment type="caution">
    <text evidence="4">Lacks conserved residue(s) required for the propagation of feature annotation.</text>
</comment>
<keyword evidence="4" id="KW-0768">Sushi</keyword>
<evidence type="ECO:0000256" key="2">
    <source>
        <dbReference type="ARBA" id="ARBA00022737"/>
    </source>
</evidence>
<dbReference type="EMBL" id="KB201890">
    <property type="protein sequence ID" value="ESO93677.1"/>
    <property type="molecule type" value="Genomic_DNA"/>
</dbReference>